<dbReference type="InterPro" id="IPR058922">
    <property type="entry name" value="WHD_DRP"/>
</dbReference>
<dbReference type="InterPro" id="IPR044974">
    <property type="entry name" value="Disease_R_plants"/>
</dbReference>
<evidence type="ECO:0000259" key="1">
    <source>
        <dbReference type="Pfam" id="PF23559"/>
    </source>
</evidence>
<dbReference type="GO" id="GO:0006952">
    <property type="term" value="P:defense response"/>
    <property type="evidence" value="ECO:0007669"/>
    <property type="project" value="InterPro"/>
</dbReference>
<organism evidence="2">
    <name type="scientific">Triticum aestivum</name>
    <name type="common">Wheat</name>
    <dbReference type="NCBI Taxonomy" id="4565"/>
    <lineage>
        <taxon>Eukaryota</taxon>
        <taxon>Viridiplantae</taxon>
        <taxon>Streptophyta</taxon>
        <taxon>Embryophyta</taxon>
        <taxon>Tracheophyta</taxon>
        <taxon>Spermatophyta</taxon>
        <taxon>Magnoliopsida</taxon>
        <taxon>Liliopsida</taxon>
        <taxon>Poales</taxon>
        <taxon>Poaceae</taxon>
        <taxon>BOP clade</taxon>
        <taxon>Pooideae</taxon>
        <taxon>Triticodae</taxon>
        <taxon>Triticeae</taxon>
        <taxon>Triticinae</taxon>
        <taxon>Triticum</taxon>
    </lineage>
</organism>
<dbReference type="SMR" id="A0A3B5ZNL6"/>
<dbReference type="Pfam" id="PF23559">
    <property type="entry name" value="WHD_DRP"/>
    <property type="match status" value="1"/>
</dbReference>
<dbReference type="AlphaFoldDB" id="A0A3B5ZNL6"/>
<dbReference type="Gene3D" id="1.10.10.10">
    <property type="entry name" value="Winged helix-like DNA-binding domain superfamily/Winged helix DNA-binding domain"/>
    <property type="match status" value="1"/>
</dbReference>
<accession>A0A3B5ZNL6</accession>
<evidence type="ECO:0000313" key="2">
    <source>
        <dbReference type="EnsemblPlants" id="TraesCS1D02G037335.1.cds1"/>
    </source>
</evidence>
<sequence>MSMFPEDIVARRDQVIWMWIAEGFVHHGTQETRSLYDVGETYFNDVINRNMMQPLYLNDEGRADDCRVHDMVLDVICSMSSEENFVKILNGIDPRTHNPHRMVRMSSFQNSMSQLTNPRVSTILMAQVRSVTFCSVIDDQIQSVWQMGCLKFSHQLPSLSRGAPASVVGRQP</sequence>
<protein>
    <recommendedName>
        <fullName evidence="1">Disease resistance protein winged helix domain-containing protein</fullName>
    </recommendedName>
</protein>
<name>A0A3B5ZNL6_WHEAT</name>
<dbReference type="InterPro" id="IPR036388">
    <property type="entry name" value="WH-like_DNA-bd_sf"/>
</dbReference>
<dbReference type="Proteomes" id="UP000019116">
    <property type="component" value="Chromosome 1D"/>
</dbReference>
<dbReference type="Gramene" id="TraesCS1D03G0073200.1">
    <property type="protein sequence ID" value="TraesCS1D03G0073200.1.CDS1"/>
    <property type="gene ID" value="TraesCS1D03G0073200"/>
</dbReference>
<dbReference type="PANTHER" id="PTHR23155:SF1116">
    <property type="entry name" value="OS12G0273300 PROTEIN"/>
    <property type="match status" value="1"/>
</dbReference>
<dbReference type="Gramene" id="TraesROB_scaffold_010728_01G000300.1">
    <property type="protein sequence ID" value="TraesROB_scaffold_010728_01G000300.1"/>
    <property type="gene ID" value="TraesROB_scaffold_010728_01G000300"/>
</dbReference>
<dbReference type="Gramene" id="TraesWEE_scaffold_007544_01G000400.1">
    <property type="protein sequence ID" value="TraesWEE_scaffold_007544_01G000400.1"/>
    <property type="gene ID" value="TraesWEE_scaffold_007544_01G000400"/>
</dbReference>
<dbReference type="Gramene" id="TraesCS1D02G037335.1">
    <property type="protein sequence ID" value="TraesCS1D02G037335.1.cds1"/>
    <property type="gene ID" value="TraesCS1D02G037335"/>
</dbReference>
<dbReference type="OrthoDB" id="689691at2759"/>
<evidence type="ECO:0000313" key="3">
    <source>
        <dbReference type="Proteomes" id="UP000019116"/>
    </source>
</evidence>
<keyword evidence="3" id="KW-1185">Reference proteome</keyword>
<reference evidence="2" key="1">
    <citation type="submission" date="2018-08" db="EMBL/GenBank/DDBJ databases">
        <authorList>
            <person name="Rossello M."/>
        </authorList>
    </citation>
    <scope>NUCLEOTIDE SEQUENCE [LARGE SCALE GENOMIC DNA]</scope>
    <source>
        <strain evidence="2">cv. Chinese Spring</strain>
    </source>
</reference>
<dbReference type="STRING" id="4565.A0A3B5ZNL6"/>
<feature type="domain" description="Disease resistance protein winged helix" evidence="1">
    <location>
        <begin position="3"/>
        <end position="76"/>
    </location>
</feature>
<dbReference type="EnsemblPlants" id="TraesCS1D02G037335.1">
    <property type="protein sequence ID" value="TraesCS1D02G037335.1.cds1"/>
    <property type="gene ID" value="TraesCS1D02G037335"/>
</dbReference>
<reference evidence="2" key="2">
    <citation type="submission" date="2018-10" db="UniProtKB">
        <authorList>
            <consortium name="EnsemblPlants"/>
        </authorList>
    </citation>
    <scope>IDENTIFICATION</scope>
</reference>
<dbReference type="PANTHER" id="PTHR23155">
    <property type="entry name" value="DISEASE RESISTANCE PROTEIN RP"/>
    <property type="match status" value="1"/>
</dbReference>
<dbReference type="Gramene" id="TraesCLE_scaffold_025216_01G000300.1">
    <property type="protein sequence ID" value="TraesCLE_scaffold_025216_01G000300.1"/>
    <property type="gene ID" value="TraesCLE_scaffold_025216_01G000300"/>
</dbReference>
<proteinExistence type="predicted"/>